<proteinExistence type="predicted"/>
<reference evidence="1" key="1">
    <citation type="submission" date="2022-06" db="EMBL/GenBank/DDBJ databases">
        <title>Lutimaribacter sp. EGI FJ00013, a novel bacterium isolated from a salt lake sediment enrichment.</title>
        <authorList>
            <person name="Gao L."/>
            <person name="Fang B.-Z."/>
            <person name="Li W.-J."/>
        </authorList>
    </citation>
    <scope>NUCLEOTIDE SEQUENCE</scope>
    <source>
        <strain evidence="1">EGI FJ00013</strain>
    </source>
</reference>
<dbReference type="EMBL" id="JAMQGO010000004">
    <property type="protein sequence ID" value="MCM2562161.1"/>
    <property type="molecule type" value="Genomic_DNA"/>
</dbReference>
<keyword evidence="2" id="KW-1185">Reference proteome</keyword>
<evidence type="ECO:0000313" key="1">
    <source>
        <dbReference type="EMBL" id="MCM2562161.1"/>
    </source>
</evidence>
<evidence type="ECO:0000313" key="2">
    <source>
        <dbReference type="Proteomes" id="UP001203036"/>
    </source>
</evidence>
<accession>A0ACC5ZWN5</accession>
<organism evidence="1 2">
    <name type="scientific">Lutimaribacter degradans</name>
    <dbReference type="NCBI Taxonomy" id="2945989"/>
    <lineage>
        <taxon>Bacteria</taxon>
        <taxon>Pseudomonadati</taxon>
        <taxon>Pseudomonadota</taxon>
        <taxon>Alphaproteobacteria</taxon>
        <taxon>Rhodobacterales</taxon>
        <taxon>Roseobacteraceae</taxon>
        <taxon>Lutimaribacter</taxon>
    </lineage>
</organism>
<comment type="caution">
    <text evidence="1">The sequence shown here is derived from an EMBL/GenBank/DDBJ whole genome shotgun (WGS) entry which is preliminary data.</text>
</comment>
<protein>
    <submittedName>
        <fullName evidence="1">Uncharacterized protein</fullName>
    </submittedName>
</protein>
<dbReference type="Proteomes" id="UP001203036">
    <property type="component" value="Unassembled WGS sequence"/>
</dbReference>
<gene>
    <name evidence="1" type="ORF">M8744_08380</name>
</gene>
<name>A0ACC5ZWN5_9RHOB</name>
<sequence length="47" mass="5175">MTNQIAIALGLLILAALGYDHYSQDGAALLFLAKKGLALIEWLAFWR</sequence>